<name>A0ACC3B1T0_9EURO</name>
<sequence>MKEIESISLALEAPIRRLMQAAQRGDIQQAESLLHLVSANVRDNTGRTALSWVASRAQAHSPAMHDQTEQFMQFLLDKGADPTLVDFHGESPLHWAAKAGDYQMVNAFLQKDVVHPDLPDNRGRTPLSHAAGEGHHRVVELLLATDRVDPDRKDARGRTALSWAAEHWHFRTVNVLIGNDSSVDLHDDEGQTPLGWFITSTSKKSGTDPSLGMPRIDFQRWFESLGPKNGIEPMTRTRRTFLSWACERGDLQLVEQLLQTTWADPNSVDRYRKTPLIYAIEQSHYEIVELLISGTKSSQRRDIVSLRIMIQEGRARLLKPFLERYKPNLETEDDYSSVPLMRIALQQSDRATVTVLLEHKASIQDLENGDWFGPCSAQRPNTDLLNTRTDISAALNSLGLQNSSTHVPLMRLAIPDNNRPVVTALLNHRARIMDLQEDEDDFAQYNKGSEPSIAVKVVAMRDGRRKAHWILDGDVDEEVRNIPKTIEETHLMLFRENYVWKSHYQKSHLPNELRFSLGTKSPCRTFTLSLQMNLKIANEHTINHEKQDSDSNDDYSMRVVEWSVLEAPPKSIHYFSNLPYGYIPQNDLDIVELFLHTWRKDWMTYCRDARRHLAQLRSHQLTARGKDELLIDTVAENMLIWTRIQGTLAEQLSQAREFVSQYQRFSETRQFSEQINRKIDSLERDVSSQIDKLEQTFRDLLQIEFAWTSINEAHRSTSLAASMKRLSWITFIFLPLTFASSLFGMNVDILADNPSWRWYPLVGGTLLLLTVITWLVFKFIKMDRWMGSKTQRLKESRI</sequence>
<accession>A0ACC3B1T0</accession>
<evidence type="ECO:0000313" key="1">
    <source>
        <dbReference type="EMBL" id="KAK1144042.1"/>
    </source>
</evidence>
<comment type="caution">
    <text evidence="1">The sequence shown here is derived from an EMBL/GenBank/DDBJ whole genome shotgun (WGS) entry which is preliminary data.</text>
</comment>
<evidence type="ECO:0000313" key="2">
    <source>
        <dbReference type="Proteomes" id="UP001177260"/>
    </source>
</evidence>
<dbReference type="Proteomes" id="UP001177260">
    <property type="component" value="Unassembled WGS sequence"/>
</dbReference>
<dbReference type="EMBL" id="JAOPJF010000034">
    <property type="protein sequence ID" value="KAK1144042.1"/>
    <property type="molecule type" value="Genomic_DNA"/>
</dbReference>
<keyword evidence="2" id="KW-1185">Reference proteome</keyword>
<proteinExistence type="predicted"/>
<reference evidence="1 2" key="1">
    <citation type="journal article" date="2023" name="ACS Omega">
        <title>Identification of the Neoaspergillic Acid Biosynthesis Gene Cluster by Establishing an In Vitro CRISPR-Ribonucleoprotein Genetic System in Aspergillus melleus.</title>
        <authorList>
            <person name="Yuan B."/>
            <person name="Grau M.F."/>
            <person name="Murata R.M."/>
            <person name="Torok T."/>
            <person name="Venkateswaran K."/>
            <person name="Stajich J.E."/>
            <person name="Wang C.C.C."/>
        </authorList>
    </citation>
    <scope>NUCLEOTIDE SEQUENCE [LARGE SCALE GENOMIC DNA]</scope>
    <source>
        <strain evidence="1 2">IMV 1140</strain>
    </source>
</reference>
<protein>
    <submittedName>
        <fullName evidence="1">Uncharacterized protein</fullName>
    </submittedName>
</protein>
<gene>
    <name evidence="1" type="ORF">N8T08_005952</name>
</gene>
<organism evidence="1 2">
    <name type="scientific">Aspergillus melleus</name>
    <dbReference type="NCBI Taxonomy" id="138277"/>
    <lineage>
        <taxon>Eukaryota</taxon>
        <taxon>Fungi</taxon>
        <taxon>Dikarya</taxon>
        <taxon>Ascomycota</taxon>
        <taxon>Pezizomycotina</taxon>
        <taxon>Eurotiomycetes</taxon>
        <taxon>Eurotiomycetidae</taxon>
        <taxon>Eurotiales</taxon>
        <taxon>Aspergillaceae</taxon>
        <taxon>Aspergillus</taxon>
        <taxon>Aspergillus subgen. Circumdati</taxon>
    </lineage>
</organism>